<name>B5YLY1_THAPS</name>
<keyword evidence="2" id="KW-0732">Signal</keyword>
<dbReference type="GeneID" id="7444784"/>
<accession>B5YLY1</accession>
<organism evidence="3 4">
    <name type="scientific">Thalassiosira pseudonana</name>
    <name type="common">Marine diatom</name>
    <name type="synonym">Cyclotella nana</name>
    <dbReference type="NCBI Taxonomy" id="35128"/>
    <lineage>
        <taxon>Eukaryota</taxon>
        <taxon>Sar</taxon>
        <taxon>Stramenopiles</taxon>
        <taxon>Ochrophyta</taxon>
        <taxon>Bacillariophyta</taxon>
        <taxon>Coscinodiscophyceae</taxon>
        <taxon>Thalassiosirophycidae</taxon>
        <taxon>Thalassiosirales</taxon>
        <taxon>Thalassiosiraceae</taxon>
        <taxon>Thalassiosira</taxon>
    </lineage>
</organism>
<evidence type="ECO:0000313" key="4">
    <source>
        <dbReference type="Proteomes" id="UP000001449"/>
    </source>
</evidence>
<dbReference type="HOGENOM" id="CLU_471373_0_0_1"/>
<reference evidence="3 4" key="1">
    <citation type="journal article" date="2004" name="Science">
        <title>The genome of the diatom Thalassiosira pseudonana: ecology, evolution, and metabolism.</title>
        <authorList>
            <person name="Armbrust E.V."/>
            <person name="Berges J.A."/>
            <person name="Bowler C."/>
            <person name="Green B.R."/>
            <person name="Martinez D."/>
            <person name="Putnam N.H."/>
            <person name="Zhou S."/>
            <person name="Allen A.E."/>
            <person name="Apt K.E."/>
            <person name="Bechner M."/>
            <person name="Brzezinski M.A."/>
            <person name="Chaal B.K."/>
            <person name="Chiovitti A."/>
            <person name="Davis A.K."/>
            <person name="Demarest M.S."/>
            <person name="Detter J.C."/>
            <person name="Glavina T."/>
            <person name="Goodstein D."/>
            <person name="Hadi M.Z."/>
            <person name="Hellsten U."/>
            <person name="Hildebrand M."/>
            <person name="Jenkins B.D."/>
            <person name="Jurka J."/>
            <person name="Kapitonov V.V."/>
            <person name="Kroger N."/>
            <person name="Lau W.W."/>
            <person name="Lane T.W."/>
            <person name="Larimer F.W."/>
            <person name="Lippmeier J.C."/>
            <person name="Lucas S."/>
            <person name="Medina M."/>
            <person name="Montsant A."/>
            <person name="Obornik M."/>
            <person name="Parker M.S."/>
            <person name="Palenik B."/>
            <person name="Pazour G.J."/>
            <person name="Richardson P.M."/>
            <person name="Rynearson T.A."/>
            <person name="Saito M.A."/>
            <person name="Schwartz D.C."/>
            <person name="Thamatrakoln K."/>
            <person name="Valentin K."/>
            <person name="Vardi A."/>
            <person name="Wilkerson F.P."/>
            <person name="Rokhsar D.S."/>
        </authorList>
    </citation>
    <scope>NUCLEOTIDE SEQUENCE [LARGE SCALE GENOMIC DNA]</scope>
    <source>
        <strain evidence="3 4">CCMP1335</strain>
    </source>
</reference>
<dbReference type="InterPro" id="IPR012338">
    <property type="entry name" value="Beta-lactam/transpept-like"/>
</dbReference>
<dbReference type="PANTHER" id="PTHR33683:SF46">
    <property type="entry name" value="SUSHI DOMAIN-CONTAINING PROTEIN"/>
    <property type="match status" value="1"/>
</dbReference>
<dbReference type="PaxDb" id="35128-Thaps10938"/>
<feature type="compositionally biased region" description="Pro residues" evidence="1">
    <location>
        <begin position="555"/>
        <end position="564"/>
    </location>
</feature>
<reference evidence="3 4" key="2">
    <citation type="journal article" date="2008" name="Nature">
        <title>The Phaeodactylum genome reveals the evolutionary history of diatom genomes.</title>
        <authorList>
            <person name="Bowler C."/>
            <person name="Allen A.E."/>
            <person name="Badger J.H."/>
            <person name="Grimwood J."/>
            <person name="Jabbari K."/>
            <person name="Kuo A."/>
            <person name="Maheswari U."/>
            <person name="Martens C."/>
            <person name="Maumus F."/>
            <person name="Otillar R.P."/>
            <person name="Rayko E."/>
            <person name="Salamov A."/>
            <person name="Vandepoele K."/>
            <person name="Beszteri B."/>
            <person name="Gruber A."/>
            <person name="Heijde M."/>
            <person name="Katinka M."/>
            <person name="Mock T."/>
            <person name="Valentin K."/>
            <person name="Verret F."/>
            <person name="Berges J.A."/>
            <person name="Brownlee C."/>
            <person name="Cadoret J.P."/>
            <person name="Chiovitti A."/>
            <person name="Choi C.J."/>
            <person name="Coesel S."/>
            <person name="De Martino A."/>
            <person name="Detter J.C."/>
            <person name="Durkin C."/>
            <person name="Falciatore A."/>
            <person name="Fournet J."/>
            <person name="Haruta M."/>
            <person name="Huysman M.J."/>
            <person name="Jenkins B.D."/>
            <person name="Jiroutova K."/>
            <person name="Jorgensen R.E."/>
            <person name="Joubert Y."/>
            <person name="Kaplan A."/>
            <person name="Kroger N."/>
            <person name="Kroth P.G."/>
            <person name="La Roche J."/>
            <person name="Lindquist E."/>
            <person name="Lommer M."/>
            <person name="Martin-Jezequel V."/>
            <person name="Lopez P.J."/>
            <person name="Lucas S."/>
            <person name="Mangogna M."/>
            <person name="McGinnis K."/>
            <person name="Medlin L.K."/>
            <person name="Montsant A."/>
            <person name="Oudot-Le Secq M.P."/>
            <person name="Napoli C."/>
            <person name="Obornik M."/>
            <person name="Parker M.S."/>
            <person name="Petit J.L."/>
            <person name="Porcel B.M."/>
            <person name="Poulsen N."/>
            <person name="Robison M."/>
            <person name="Rychlewski L."/>
            <person name="Rynearson T.A."/>
            <person name="Schmutz J."/>
            <person name="Shapiro H."/>
            <person name="Siaut M."/>
            <person name="Stanley M."/>
            <person name="Sussman M.R."/>
            <person name="Taylor A.R."/>
            <person name="Vardi A."/>
            <person name="von Dassow P."/>
            <person name="Vyverman W."/>
            <person name="Willis A."/>
            <person name="Wyrwicz L.S."/>
            <person name="Rokhsar D.S."/>
            <person name="Weissenbach J."/>
            <person name="Armbrust E.V."/>
            <person name="Green B.R."/>
            <person name="Van de Peer Y."/>
            <person name="Grigoriev I.V."/>
        </authorList>
    </citation>
    <scope>NUCLEOTIDE SEQUENCE [LARGE SCALE GENOMIC DNA]</scope>
    <source>
        <strain evidence="3 4">CCMP1335</strain>
    </source>
</reference>
<evidence type="ECO:0000256" key="2">
    <source>
        <dbReference type="SAM" id="SignalP"/>
    </source>
</evidence>
<dbReference type="EMBL" id="CP001159">
    <property type="protein sequence ID" value="ACI64157.1"/>
    <property type="molecule type" value="Genomic_DNA"/>
</dbReference>
<dbReference type="InParanoid" id="B5YLY1"/>
<feature type="region of interest" description="Disordered" evidence="1">
    <location>
        <begin position="517"/>
        <end position="572"/>
    </location>
</feature>
<dbReference type="RefSeq" id="XP_002295440.1">
    <property type="nucleotide sequence ID" value="XM_002295404.1"/>
</dbReference>
<proteinExistence type="predicted"/>
<evidence type="ECO:0000313" key="3">
    <source>
        <dbReference type="EMBL" id="ACI64157.1"/>
    </source>
</evidence>
<feature type="signal peptide" evidence="2">
    <location>
        <begin position="1"/>
        <end position="23"/>
    </location>
</feature>
<sequence length="579" mass="62200">MLQFRIIVVIVACKLAASDLVQGQHHQRLRANIFNEPTDAAEYLFDTSNADAAVDNSTDFCQSIVAVAGTKLPDYYDDTSRALQATEDFEETFLCEFSDGQSIPLEGTSEQIATLRHQLHRGQLISSESTFDMPNANFRTVGRGYGRRLEIPAGEKVVVKSRGRNGRNNGGRDLAVLEGNKPVLAVRVIDSKNAVIADSAATISDKIFGTYGDSATMTSQFAACSMGKLNIINDYGKSNNDKWKDIMVAPGVIEVKIDVEFNNKKATVRNAVTAAVQKKLGITLPGPFQQVIVYQRNYYKYVGVQVHEIGEEVELNCKKSARHNLNLAHSGGLDGAAYTDHTCMMGNPLYSDSIGRMCYNPAKNYQIAKGGSGAKAWYDDLATDIVEWNPTSNGNTWVGDVIGVADYNHPNKNNRPVVLKVESSTANDVFIGYNRASGANADNDEADNEVTIVVSGNNGLGYSQSSLKATLKQGESYTFVDFKGAGIDLTITVNAISLGDNVYPGNASISIVYGTVPSSPPPSSSPVKATTSSPTTPQQPNPNPPTSQPVTSQPTPQPATPQPTPASCLAADGLVMHLD</sequence>
<dbReference type="KEGG" id="tps:THAPS_10938"/>
<feature type="chain" id="PRO_5002841472" evidence="2">
    <location>
        <begin position="24"/>
        <end position="579"/>
    </location>
</feature>
<protein>
    <submittedName>
        <fullName evidence="3">Uncharacterized protein</fullName>
    </submittedName>
</protein>
<dbReference type="Proteomes" id="UP000001449">
    <property type="component" value="Chromosome 18"/>
</dbReference>
<feature type="compositionally biased region" description="Low complexity" evidence="1">
    <location>
        <begin position="525"/>
        <end position="536"/>
    </location>
</feature>
<dbReference type="AlphaFoldDB" id="B5YLY1"/>
<feature type="compositionally biased region" description="Pro residues" evidence="1">
    <location>
        <begin position="537"/>
        <end position="547"/>
    </location>
</feature>
<gene>
    <name evidence="3" type="ORF">THAPS_10938</name>
</gene>
<dbReference type="eggNOG" id="ENOG502SEUM">
    <property type="taxonomic scope" value="Eukaryota"/>
</dbReference>
<keyword evidence="4" id="KW-1185">Reference proteome</keyword>
<dbReference type="PANTHER" id="PTHR33683">
    <property type="entry name" value="1, PUTATIVE-RELATED"/>
    <property type="match status" value="1"/>
</dbReference>
<evidence type="ECO:0000256" key="1">
    <source>
        <dbReference type="SAM" id="MobiDB-lite"/>
    </source>
</evidence>
<dbReference type="SUPFAM" id="SSF56601">
    <property type="entry name" value="beta-lactamase/transpeptidase-like"/>
    <property type="match status" value="1"/>
</dbReference>